<dbReference type="Proteomes" id="UP000800235">
    <property type="component" value="Unassembled WGS sequence"/>
</dbReference>
<dbReference type="AlphaFoldDB" id="A0A9P4TY94"/>
<reference evidence="1" key="1">
    <citation type="journal article" date="2020" name="Stud. Mycol.">
        <title>101 Dothideomycetes genomes: a test case for predicting lifestyles and emergence of pathogens.</title>
        <authorList>
            <person name="Haridas S."/>
            <person name="Albert R."/>
            <person name="Binder M."/>
            <person name="Bloem J."/>
            <person name="Labutti K."/>
            <person name="Salamov A."/>
            <person name="Andreopoulos B."/>
            <person name="Baker S."/>
            <person name="Barry K."/>
            <person name="Bills G."/>
            <person name="Bluhm B."/>
            <person name="Cannon C."/>
            <person name="Castanera R."/>
            <person name="Culley D."/>
            <person name="Daum C."/>
            <person name="Ezra D."/>
            <person name="Gonzalez J."/>
            <person name="Henrissat B."/>
            <person name="Kuo A."/>
            <person name="Liang C."/>
            <person name="Lipzen A."/>
            <person name="Lutzoni F."/>
            <person name="Magnuson J."/>
            <person name="Mondo S."/>
            <person name="Nolan M."/>
            <person name="Ohm R."/>
            <person name="Pangilinan J."/>
            <person name="Park H.-J."/>
            <person name="Ramirez L."/>
            <person name="Alfaro M."/>
            <person name="Sun H."/>
            <person name="Tritt A."/>
            <person name="Yoshinaga Y."/>
            <person name="Zwiers L.-H."/>
            <person name="Turgeon B."/>
            <person name="Goodwin S."/>
            <person name="Spatafora J."/>
            <person name="Crous P."/>
            <person name="Grigoriev I."/>
        </authorList>
    </citation>
    <scope>NUCLEOTIDE SEQUENCE</scope>
    <source>
        <strain evidence="1">CBS 130266</strain>
    </source>
</reference>
<name>A0A9P4TY94_9PEZI</name>
<protein>
    <submittedName>
        <fullName evidence="1">Uncharacterized protein</fullName>
    </submittedName>
</protein>
<proteinExistence type="predicted"/>
<sequence length="185" mass="21178">MSRLRSVHDVRFRDSVSTHKQGYRARYDRKKNYTHCNYSASAIIPVVLAAFLSNNQTLHTFMWSTWVDAAGVNASINRDGLVAAINHGDAFHNLTTLDMILDYKTNTEECGALLAGLLNFMPNLESLSFAFAHMWTRDRNFLLEALVPDTILPKLRYLRLHNRDIPTPQLDFRTRAQTLRHATTT</sequence>
<dbReference type="EMBL" id="MU007045">
    <property type="protein sequence ID" value="KAF2429668.1"/>
    <property type="molecule type" value="Genomic_DNA"/>
</dbReference>
<organism evidence="1 2">
    <name type="scientific">Tothia fuscella</name>
    <dbReference type="NCBI Taxonomy" id="1048955"/>
    <lineage>
        <taxon>Eukaryota</taxon>
        <taxon>Fungi</taxon>
        <taxon>Dikarya</taxon>
        <taxon>Ascomycota</taxon>
        <taxon>Pezizomycotina</taxon>
        <taxon>Dothideomycetes</taxon>
        <taxon>Pleosporomycetidae</taxon>
        <taxon>Venturiales</taxon>
        <taxon>Cylindrosympodiaceae</taxon>
        <taxon>Tothia</taxon>
    </lineage>
</organism>
<comment type="caution">
    <text evidence="1">The sequence shown here is derived from an EMBL/GenBank/DDBJ whole genome shotgun (WGS) entry which is preliminary data.</text>
</comment>
<keyword evidence="2" id="KW-1185">Reference proteome</keyword>
<evidence type="ECO:0000313" key="1">
    <source>
        <dbReference type="EMBL" id="KAF2429668.1"/>
    </source>
</evidence>
<accession>A0A9P4TY94</accession>
<evidence type="ECO:0000313" key="2">
    <source>
        <dbReference type="Proteomes" id="UP000800235"/>
    </source>
</evidence>
<gene>
    <name evidence="1" type="ORF">EJ08DRAFT_698163</name>
</gene>